<feature type="transmembrane region" description="Helical" evidence="7">
    <location>
        <begin position="410"/>
        <end position="433"/>
    </location>
</feature>
<keyword evidence="4 7" id="KW-0812">Transmembrane</keyword>
<evidence type="ECO:0000313" key="8">
    <source>
        <dbReference type="EMBL" id="AWN36365.1"/>
    </source>
</evidence>
<keyword evidence="9" id="KW-1185">Reference proteome</keyword>
<dbReference type="EMBL" id="CP029551">
    <property type="protein sequence ID" value="AWN36365.1"/>
    <property type="molecule type" value="Genomic_DNA"/>
</dbReference>
<gene>
    <name evidence="8" type="ORF">DK427_12025</name>
</gene>
<dbReference type="PANTHER" id="PTHR30509">
    <property type="entry name" value="P-HYDROXYBENZOIC ACID EFFLUX PUMP SUBUNIT-RELATED"/>
    <property type="match status" value="1"/>
</dbReference>
<proteinExistence type="predicted"/>
<organism evidence="8 9">
    <name type="scientific">Methylobacterium radiodurans</name>
    <dbReference type="NCBI Taxonomy" id="2202828"/>
    <lineage>
        <taxon>Bacteria</taxon>
        <taxon>Pseudomonadati</taxon>
        <taxon>Pseudomonadota</taxon>
        <taxon>Alphaproteobacteria</taxon>
        <taxon>Hyphomicrobiales</taxon>
        <taxon>Methylobacteriaceae</taxon>
        <taxon>Methylobacterium</taxon>
    </lineage>
</organism>
<dbReference type="GO" id="GO:0005886">
    <property type="term" value="C:plasma membrane"/>
    <property type="evidence" value="ECO:0007669"/>
    <property type="project" value="UniProtKB-SubCell"/>
</dbReference>
<feature type="transmembrane region" description="Helical" evidence="7">
    <location>
        <begin position="58"/>
        <end position="77"/>
    </location>
</feature>
<evidence type="ECO:0000256" key="3">
    <source>
        <dbReference type="ARBA" id="ARBA00022475"/>
    </source>
</evidence>
<evidence type="ECO:0000256" key="6">
    <source>
        <dbReference type="ARBA" id="ARBA00023136"/>
    </source>
</evidence>
<dbReference type="GO" id="GO:0022857">
    <property type="term" value="F:transmembrane transporter activity"/>
    <property type="evidence" value="ECO:0007669"/>
    <property type="project" value="InterPro"/>
</dbReference>
<evidence type="ECO:0000313" key="9">
    <source>
        <dbReference type="Proteomes" id="UP000246058"/>
    </source>
</evidence>
<dbReference type="OrthoDB" id="9807111at2"/>
<evidence type="ECO:0000256" key="4">
    <source>
        <dbReference type="ARBA" id="ARBA00022692"/>
    </source>
</evidence>
<reference evidence="8 9" key="1">
    <citation type="submission" date="2018-05" db="EMBL/GenBank/DDBJ databases">
        <title>Complete Genome Sequence of Methylobacterium sp. 17Sr1-43.</title>
        <authorList>
            <person name="Srinivasan S."/>
        </authorList>
    </citation>
    <scope>NUCLEOTIDE SEQUENCE [LARGE SCALE GENOMIC DNA]</scope>
    <source>
        <strain evidence="8 9">17Sr1-43</strain>
    </source>
</reference>
<comment type="subcellular location">
    <subcellularLocation>
        <location evidence="1">Cell membrane</location>
        <topology evidence="1">Multi-pass membrane protein</topology>
    </subcellularLocation>
</comment>
<dbReference type="AlphaFoldDB" id="A0A2U8VRU0"/>
<feature type="transmembrane region" description="Helical" evidence="7">
    <location>
        <begin position="83"/>
        <end position="101"/>
    </location>
</feature>
<dbReference type="PANTHER" id="PTHR30509:SF9">
    <property type="entry name" value="MULTIDRUG RESISTANCE PROTEIN MDTO"/>
    <property type="match status" value="1"/>
</dbReference>
<keyword evidence="3" id="KW-1003">Cell membrane</keyword>
<protein>
    <submittedName>
        <fullName evidence="8">FUSC family protein</fullName>
    </submittedName>
</protein>
<feature type="transmembrane region" description="Helical" evidence="7">
    <location>
        <begin position="361"/>
        <end position="381"/>
    </location>
</feature>
<evidence type="ECO:0000256" key="1">
    <source>
        <dbReference type="ARBA" id="ARBA00004651"/>
    </source>
</evidence>
<name>A0A2U8VRU0_9HYPH</name>
<evidence type="ECO:0000256" key="7">
    <source>
        <dbReference type="SAM" id="Phobius"/>
    </source>
</evidence>
<feature type="transmembrane region" description="Helical" evidence="7">
    <location>
        <begin position="495"/>
        <end position="520"/>
    </location>
</feature>
<dbReference type="Pfam" id="PF04632">
    <property type="entry name" value="FUSC"/>
    <property type="match status" value="1"/>
</dbReference>
<keyword evidence="2" id="KW-0813">Transport</keyword>
<dbReference type="KEGG" id="meti:DK427_12025"/>
<feature type="transmembrane region" description="Helical" evidence="7">
    <location>
        <begin position="439"/>
        <end position="458"/>
    </location>
</feature>
<dbReference type="Proteomes" id="UP000246058">
    <property type="component" value="Chromosome"/>
</dbReference>
<evidence type="ECO:0000256" key="5">
    <source>
        <dbReference type="ARBA" id="ARBA00022989"/>
    </source>
</evidence>
<dbReference type="InterPro" id="IPR006726">
    <property type="entry name" value="PHBA_efflux_AaeB/fusaric-R"/>
</dbReference>
<evidence type="ECO:0000256" key="2">
    <source>
        <dbReference type="ARBA" id="ARBA00022448"/>
    </source>
</evidence>
<sequence>MTVPGWRDWAFAIKTFAAAMLALFLALWIDLPKPYWAVGTVYITSQVLAGATRSKAVYRVGGTLLGAIVTVILVPNLVNAPELLVLAIALWVALCLYVSLLDRTPRSYLMMLGGYTAALIGFPSVGEPGAVFDTAVARAQEITLGILCASLMSSVVLPQSVAPTIAGRLELWLRDARGWVRDVLGRGPSDADSQAKRLRLAADAVAFDALATPLRYDMTGAERSAEAMAILRQHMLMFLPIVSAIADRIETLEREEALPRRVRDLLDAMAVWIEAGITDPAEAARLRREAEALAPDLGPLPGWHDLVLASLLARLVDFIDLRQDARLLQRHIADGTPVTEDLAFRYTAAARTIRHRDHGMAVLSAIGVFLSIVIAASIWIATGWPDGAGAPMMAAVACSFFAAQDDPAPFILGFANSAIVGALGAGAYLFAVLPLATSFEMLALALAPGLLLCGVFMTQPRTAPLAMGAAVNGSTMIALQSSYSADFAAFTNSAIAVILGMWTAALVTRLVRSVGAGWAARRLRRVNRRSLARAAERRGAQNGLELAALMLDRVGLIAPRLAALPPEDTEWTADLLAEVRVGINVVELRRDRRQLSAEGRAAVERLLAALARHFQGGTAAAPAALLDTIDGALDAVCRDAGQDKGRMTDRSAGRAALMGLVGIRRGLFPDAAAYRHPHPSAARPELAA</sequence>
<keyword evidence="6 7" id="KW-0472">Membrane</keyword>
<feature type="transmembrane region" description="Helical" evidence="7">
    <location>
        <begin position="9"/>
        <end position="29"/>
    </location>
</feature>
<keyword evidence="5 7" id="KW-1133">Transmembrane helix</keyword>
<accession>A0A2U8VRU0</accession>
<dbReference type="RefSeq" id="WP_109951467.1">
    <property type="nucleotide sequence ID" value="NZ_CP029551.1"/>
</dbReference>